<evidence type="ECO:0000256" key="1">
    <source>
        <dbReference type="ARBA" id="ARBA00022723"/>
    </source>
</evidence>
<keyword evidence="2" id="KW-0456">Lyase</keyword>
<sequence>MTTPLVAVAHGSRDPRSAGTIHALMDVVRSTRPDLDVRTAFLDLSAPRLGDVLSAVHGDGHEEAVVVPLLLGRAFHARVDVPSAIAETQQRHPRLRVHTAEVLGPDRRLAEAAWHRLSQAGADPCDPELGVVLAGAGSSHGPANQLVADVAARWQAGTPWAGVIAAFAAAADPDVPAAVAALRARGARRFAVGSWFLAPGLLPDRIIDQAHEQTGDPLIAAPMADDPGVADLVLQRYTGALAAATHPTQYSRAQ</sequence>
<dbReference type="CDD" id="cd03416">
    <property type="entry name" value="CbiX_SirB_N"/>
    <property type="match status" value="1"/>
</dbReference>
<dbReference type="Proteomes" id="UP001180845">
    <property type="component" value="Unassembled WGS sequence"/>
</dbReference>
<evidence type="ECO:0000256" key="2">
    <source>
        <dbReference type="ARBA" id="ARBA00023239"/>
    </source>
</evidence>
<comment type="caution">
    <text evidence="3">The sequence shown here is derived from an EMBL/GenBank/DDBJ whole genome shotgun (WGS) entry which is preliminary data.</text>
</comment>
<organism evidence="3 4">
    <name type="scientific">Haloactinomyces albus</name>
    <dbReference type="NCBI Taxonomy" id="1352928"/>
    <lineage>
        <taxon>Bacteria</taxon>
        <taxon>Bacillati</taxon>
        <taxon>Actinomycetota</taxon>
        <taxon>Actinomycetes</taxon>
        <taxon>Actinopolysporales</taxon>
        <taxon>Actinopolysporaceae</taxon>
        <taxon>Haloactinomyces</taxon>
    </lineage>
</organism>
<dbReference type="RefSeq" id="WP_310270487.1">
    <property type="nucleotide sequence ID" value="NZ_JAVDXW010000001.1"/>
</dbReference>
<dbReference type="Pfam" id="PF01903">
    <property type="entry name" value="CbiX"/>
    <property type="match status" value="2"/>
</dbReference>
<dbReference type="GO" id="GO:0016829">
    <property type="term" value="F:lyase activity"/>
    <property type="evidence" value="ECO:0007669"/>
    <property type="project" value="UniProtKB-KW"/>
</dbReference>
<dbReference type="GO" id="GO:0046872">
    <property type="term" value="F:metal ion binding"/>
    <property type="evidence" value="ECO:0007669"/>
    <property type="project" value="UniProtKB-KW"/>
</dbReference>
<evidence type="ECO:0000313" key="3">
    <source>
        <dbReference type="EMBL" id="MDR7300928.1"/>
    </source>
</evidence>
<dbReference type="Gene3D" id="3.40.50.1400">
    <property type="match status" value="2"/>
</dbReference>
<protein>
    <submittedName>
        <fullName evidence="3">Sirohydrochlorin ferrochelatase</fullName>
    </submittedName>
</protein>
<dbReference type="InterPro" id="IPR050963">
    <property type="entry name" value="Sirohydro_Cobaltochel/CbiX"/>
</dbReference>
<dbReference type="PANTHER" id="PTHR33542:SF5">
    <property type="entry name" value="FERROCHELATASE CHE1"/>
    <property type="match status" value="1"/>
</dbReference>
<dbReference type="PANTHER" id="PTHR33542">
    <property type="entry name" value="SIROHYDROCHLORIN FERROCHELATASE, CHLOROPLASTIC"/>
    <property type="match status" value="1"/>
</dbReference>
<dbReference type="EMBL" id="JAVDXW010000001">
    <property type="protein sequence ID" value="MDR7300928.1"/>
    <property type="molecule type" value="Genomic_DNA"/>
</dbReference>
<evidence type="ECO:0000313" key="4">
    <source>
        <dbReference type="Proteomes" id="UP001180845"/>
    </source>
</evidence>
<reference evidence="3" key="1">
    <citation type="submission" date="2023-07" db="EMBL/GenBank/DDBJ databases">
        <title>Sequencing the genomes of 1000 actinobacteria strains.</title>
        <authorList>
            <person name="Klenk H.-P."/>
        </authorList>
    </citation>
    <scope>NUCLEOTIDE SEQUENCE</scope>
    <source>
        <strain evidence="3">DSM 45977</strain>
    </source>
</reference>
<gene>
    <name evidence="3" type="ORF">JOF55_001109</name>
</gene>
<name>A0AAE4CNQ8_9ACTN</name>
<dbReference type="AlphaFoldDB" id="A0AAE4CNQ8"/>
<proteinExistence type="predicted"/>
<dbReference type="SUPFAM" id="SSF53800">
    <property type="entry name" value="Chelatase"/>
    <property type="match status" value="1"/>
</dbReference>
<dbReference type="InterPro" id="IPR002762">
    <property type="entry name" value="CbiX-like"/>
</dbReference>
<keyword evidence="1" id="KW-0479">Metal-binding</keyword>
<keyword evidence="4" id="KW-1185">Reference proteome</keyword>
<accession>A0AAE4CNQ8</accession>